<dbReference type="Proteomes" id="UP000734854">
    <property type="component" value="Unassembled WGS sequence"/>
</dbReference>
<organism evidence="6 7">
    <name type="scientific">Zingiber officinale</name>
    <name type="common">Ginger</name>
    <name type="synonym">Amomum zingiber</name>
    <dbReference type="NCBI Taxonomy" id="94328"/>
    <lineage>
        <taxon>Eukaryota</taxon>
        <taxon>Viridiplantae</taxon>
        <taxon>Streptophyta</taxon>
        <taxon>Embryophyta</taxon>
        <taxon>Tracheophyta</taxon>
        <taxon>Spermatophyta</taxon>
        <taxon>Magnoliopsida</taxon>
        <taxon>Liliopsida</taxon>
        <taxon>Zingiberales</taxon>
        <taxon>Zingiberaceae</taxon>
        <taxon>Zingiber</taxon>
    </lineage>
</organism>
<dbReference type="Pfam" id="PF00692">
    <property type="entry name" value="dUTPase"/>
    <property type="match status" value="1"/>
</dbReference>
<keyword evidence="7" id="KW-1185">Reference proteome</keyword>
<dbReference type="Gene3D" id="2.70.40.10">
    <property type="match status" value="1"/>
</dbReference>
<dbReference type="InterPro" id="IPR008181">
    <property type="entry name" value="dUTPase"/>
</dbReference>
<dbReference type="PANTHER" id="PTHR11241">
    <property type="entry name" value="DEOXYURIDINE 5'-TRIPHOSPHATE NUCLEOTIDOHYDROLASE"/>
    <property type="match status" value="1"/>
</dbReference>
<gene>
    <name evidence="6" type="ORF">ZIOFF_055994</name>
</gene>
<evidence type="ECO:0000313" key="6">
    <source>
        <dbReference type="EMBL" id="KAG6487408.1"/>
    </source>
</evidence>
<proteinExistence type="inferred from homology"/>
<comment type="similarity">
    <text evidence="2">Belongs to the dUTPase family.</text>
</comment>
<evidence type="ECO:0000259" key="5">
    <source>
        <dbReference type="Pfam" id="PF00692"/>
    </source>
</evidence>
<dbReference type="GO" id="GO:0046081">
    <property type="term" value="P:dUTP catabolic process"/>
    <property type="evidence" value="ECO:0007669"/>
    <property type="project" value="InterPro"/>
</dbReference>
<comment type="caution">
    <text evidence="6">The sequence shown here is derived from an EMBL/GenBank/DDBJ whole genome shotgun (WGS) entry which is preliminary data.</text>
</comment>
<keyword evidence="4" id="KW-0546">Nucleotide metabolism</keyword>
<dbReference type="GO" id="GO:0006226">
    <property type="term" value="P:dUMP biosynthetic process"/>
    <property type="evidence" value="ECO:0007669"/>
    <property type="project" value="InterPro"/>
</dbReference>
<dbReference type="AlphaFoldDB" id="A0A8J5FMZ0"/>
<accession>A0A8J5FMZ0</accession>
<dbReference type="GO" id="GO:0004170">
    <property type="term" value="F:dUTP diphosphatase activity"/>
    <property type="evidence" value="ECO:0007669"/>
    <property type="project" value="UniProtKB-EC"/>
</dbReference>
<evidence type="ECO:0000313" key="7">
    <source>
        <dbReference type="Proteomes" id="UP000734854"/>
    </source>
</evidence>
<evidence type="ECO:0000256" key="2">
    <source>
        <dbReference type="ARBA" id="ARBA00006581"/>
    </source>
</evidence>
<feature type="domain" description="dUTPase-like" evidence="5">
    <location>
        <begin position="110"/>
        <end position="149"/>
    </location>
</feature>
<comment type="pathway">
    <text evidence="1">Pyrimidine metabolism; dUMP biosynthesis; dUMP from dCTP (dUTP route): step 2/2.</text>
</comment>
<evidence type="ECO:0000256" key="1">
    <source>
        <dbReference type="ARBA" id="ARBA00005142"/>
    </source>
</evidence>
<dbReference type="PANTHER" id="PTHR11241:SF0">
    <property type="entry name" value="DEOXYURIDINE 5'-TRIPHOSPHATE NUCLEOTIDOHYDROLASE"/>
    <property type="match status" value="1"/>
</dbReference>
<name>A0A8J5FMZ0_ZINOF</name>
<evidence type="ECO:0000256" key="4">
    <source>
        <dbReference type="ARBA" id="ARBA00023080"/>
    </source>
</evidence>
<reference evidence="6 7" key="1">
    <citation type="submission" date="2020-08" db="EMBL/GenBank/DDBJ databases">
        <title>Plant Genome Project.</title>
        <authorList>
            <person name="Zhang R.-G."/>
        </authorList>
    </citation>
    <scope>NUCLEOTIDE SEQUENCE [LARGE SCALE GENOMIC DNA]</scope>
    <source>
        <tissue evidence="6">Rhizome</tissue>
    </source>
</reference>
<sequence length="227" mass="25622">MDGRIYISFSNYVASQTSRPPHYNEKDEESDEEEVNTLAVLIQKQPGIYVYQDYEEDLNEIQVPTEIEEFPHVLIHLLTNAAVMLERKSSGAAGFDLAVDADCIIEPKGAAWKLGLNVRAGVIDSDYWGEIKIMVFNHSDQLVNIKQEDAQQLHVRIGGDVQHWILPEGQPKECTKWRQLLSVAKSWPMSSFSMRRESEVRAQVISKCSATIGKSADQSCGAQVRQR</sequence>
<dbReference type="InterPro" id="IPR029054">
    <property type="entry name" value="dUTPase-like"/>
</dbReference>
<dbReference type="EC" id="3.6.1.23" evidence="3"/>
<dbReference type="EMBL" id="JACMSC010000015">
    <property type="protein sequence ID" value="KAG6487408.1"/>
    <property type="molecule type" value="Genomic_DNA"/>
</dbReference>
<dbReference type="SUPFAM" id="SSF51283">
    <property type="entry name" value="dUTPase-like"/>
    <property type="match status" value="1"/>
</dbReference>
<dbReference type="GO" id="GO:0000287">
    <property type="term" value="F:magnesium ion binding"/>
    <property type="evidence" value="ECO:0007669"/>
    <property type="project" value="InterPro"/>
</dbReference>
<evidence type="ECO:0000256" key="3">
    <source>
        <dbReference type="ARBA" id="ARBA00012379"/>
    </source>
</evidence>
<protein>
    <recommendedName>
        <fullName evidence="3">dUTP diphosphatase</fullName>
        <ecNumber evidence="3">3.6.1.23</ecNumber>
    </recommendedName>
</protein>
<dbReference type="InterPro" id="IPR036157">
    <property type="entry name" value="dUTPase-like_sf"/>
</dbReference>